<dbReference type="GO" id="GO:0005829">
    <property type="term" value="C:cytosol"/>
    <property type="evidence" value="ECO:0007669"/>
    <property type="project" value="TreeGrafter"/>
</dbReference>
<evidence type="ECO:0000259" key="8">
    <source>
        <dbReference type="PROSITE" id="PS50166"/>
    </source>
</evidence>
<reference evidence="9" key="1">
    <citation type="submission" date="2022-07" db="EMBL/GenBank/DDBJ databases">
        <title>Phylogenomic reconstructions and comparative analyses of Kickxellomycotina fungi.</title>
        <authorList>
            <person name="Reynolds N.K."/>
            <person name="Stajich J.E."/>
            <person name="Barry K."/>
            <person name="Grigoriev I.V."/>
            <person name="Crous P."/>
            <person name="Smith M.E."/>
        </authorList>
    </citation>
    <scope>NUCLEOTIDE SEQUENCE</scope>
    <source>
        <strain evidence="9">RSA 1196</strain>
    </source>
</reference>
<evidence type="ECO:0000256" key="5">
    <source>
        <dbReference type="ARBA" id="ARBA00022490"/>
    </source>
</evidence>
<gene>
    <name evidence="9" type="primary">CSE1</name>
    <name evidence="9" type="ORF">IWQ62_004835</name>
</gene>
<evidence type="ECO:0000256" key="6">
    <source>
        <dbReference type="ARBA" id="ARBA00022927"/>
    </source>
</evidence>
<dbReference type="PANTHER" id="PTHR10997">
    <property type="entry name" value="IMPORTIN-7, 8, 11"/>
    <property type="match status" value="1"/>
</dbReference>
<keyword evidence="6" id="KW-0653">Protein transport</keyword>
<dbReference type="Pfam" id="PF03378">
    <property type="entry name" value="CAS_CSE1"/>
    <property type="match status" value="1"/>
</dbReference>
<dbReference type="PANTHER" id="PTHR10997:SF8">
    <property type="entry name" value="EXPORTIN-2"/>
    <property type="match status" value="1"/>
</dbReference>
<evidence type="ECO:0000313" key="10">
    <source>
        <dbReference type="Proteomes" id="UP001150925"/>
    </source>
</evidence>
<evidence type="ECO:0000313" key="9">
    <source>
        <dbReference type="EMBL" id="KAJ1958882.1"/>
    </source>
</evidence>
<dbReference type="InterPro" id="IPR013713">
    <property type="entry name" value="XPO2_central"/>
</dbReference>
<proteinExistence type="inferred from homology"/>
<comment type="subcellular location">
    <subcellularLocation>
        <location evidence="2">Cytoplasm</location>
    </subcellularLocation>
    <subcellularLocation>
        <location evidence="1">Nucleus</location>
    </subcellularLocation>
</comment>
<comment type="caution">
    <text evidence="9">The sequence shown here is derived from an EMBL/GenBank/DDBJ whole genome shotgun (WGS) entry which is preliminary data.</text>
</comment>
<organism evidence="9 10">
    <name type="scientific">Dispira parvispora</name>
    <dbReference type="NCBI Taxonomy" id="1520584"/>
    <lineage>
        <taxon>Eukaryota</taxon>
        <taxon>Fungi</taxon>
        <taxon>Fungi incertae sedis</taxon>
        <taxon>Zoopagomycota</taxon>
        <taxon>Kickxellomycotina</taxon>
        <taxon>Dimargaritomycetes</taxon>
        <taxon>Dimargaritales</taxon>
        <taxon>Dimargaritaceae</taxon>
        <taxon>Dispira</taxon>
    </lineage>
</organism>
<dbReference type="InterPro" id="IPR001494">
    <property type="entry name" value="Importin-beta_N"/>
</dbReference>
<dbReference type="SMART" id="SM00913">
    <property type="entry name" value="IBN_N"/>
    <property type="match status" value="1"/>
</dbReference>
<comment type="similarity">
    <text evidence="3">Belongs to the XPO2/CSE1 family.</text>
</comment>
<dbReference type="Gene3D" id="1.25.10.10">
    <property type="entry name" value="Leucine-rich Repeat Variant"/>
    <property type="match status" value="1"/>
</dbReference>
<dbReference type="SUPFAM" id="SSF48371">
    <property type="entry name" value="ARM repeat"/>
    <property type="match status" value="1"/>
</dbReference>
<keyword evidence="7" id="KW-0539">Nucleus</keyword>
<dbReference type="Proteomes" id="UP001150925">
    <property type="component" value="Unassembled WGS sequence"/>
</dbReference>
<dbReference type="GO" id="GO:0006606">
    <property type="term" value="P:protein import into nucleus"/>
    <property type="evidence" value="ECO:0007669"/>
    <property type="project" value="TreeGrafter"/>
</dbReference>
<keyword evidence="10" id="KW-1185">Reference proteome</keyword>
<dbReference type="GO" id="GO:0005049">
    <property type="term" value="F:nuclear export signal receptor activity"/>
    <property type="evidence" value="ECO:0007669"/>
    <property type="project" value="TreeGrafter"/>
</dbReference>
<dbReference type="InterPro" id="IPR005043">
    <property type="entry name" value="XPO2_C"/>
</dbReference>
<dbReference type="FunFam" id="1.25.10.10:FF:000057">
    <property type="entry name" value="Exportin-2 isoform 1"/>
    <property type="match status" value="1"/>
</dbReference>
<dbReference type="InterPro" id="IPR016024">
    <property type="entry name" value="ARM-type_fold"/>
</dbReference>
<dbReference type="Pfam" id="PF08506">
    <property type="entry name" value="Cse1"/>
    <property type="match status" value="1"/>
</dbReference>
<dbReference type="AlphaFoldDB" id="A0A9W8ALM0"/>
<dbReference type="GO" id="GO:0006611">
    <property type="term" value="P:protein export from nucleus"/>
    <property type="evidence" value="ECO:0007669"/>
    <property type="project" value="TreeGrafter"/>
</dbReference>
<name>A0A9W8ALM0_9FUNG</name>
<sequence>MATQPPTLATIAQCLQQTLHPSTRKQAEQHLQSVEKTPHFCISLLTITGDGAADQHVRFAAAVLFKNIVRKYWAPENEDEANAIPAEDRQAIKARIVDLMISLPAKLQLQISEGLAIVAKYDFPEQWPELIQQLNSKLSPNDYHVNLGVLQTAHTIFKRWRKEFRSNELFTEIKYVLDQFTEPYTQIFKATDEMIQTHKDNAEALKVLLPVFLLLTKIFYSLNCQDLPEFFEDHVQEFMSTFHRYLTYNNPLMDNHDDDEATDVEKIKAGICEIITLYTSRAEECFAPLLPDFVTTVWGMLTDLGLQPKFDILASKAIGFLTTVVHLPGNRGLFANPDTLKLICEKVILPNMTLREADEELFEDDPMQYVVYDLESSDSDSRRRAAADLVRAFLEPFHKEITGIISTYVEHYLNRFTQNPQQNWKDKDVALFMVTAVSAVSLVARHGVTRVNDLVNVVDFFSKHILEHLQTLEDKSHPILKADAIKYVYMFRNQLSKEQLGSLLPLLCQHLSHPSPCVATYAAICLERIFFIKRDHKPVFTPVDIQPLLEPLFTVLFSTLEQAGSPEKMAEREHIMKLIMRVIIVAREQVVPVSSVVLGKLATIVGMVSKNPSNPQFNHYLFESIAVLARFTVSANLESVTLFEQALFPPFQFILQNDVSDFTPYAFQILSQLLAAHMGQPLPDSYKALFPPLLQPVLWENSGNIPALVRLVKAYLQVGPTYVVPDHLSAVLGIFQKLISSKAHDHHGFDLLNTLLYYSPLTVLQPHLKALFTLILNRLQTRSTPKFIHGFIYFVAFFCCLEKPESTPQMLVQVMDSIQPDILAPILQSIILPNLKGLNSTHERKVAVVGYLRLTTMATPAFGNMPYAALVPELLVNLGEKLHVQVATGEAEGAAQDDLDSLDLMDQSAFQTNFSRLATISKERLDPAPYVKDYRAFLKTKFLELGQTKPAVINDVMNRLSPEAKAYLSSN</sequence>
<accession>A0A9W8ALM0</accession>
<dbReference type="InterPro" id="IPR011989">
    <property type="entry name" value="ARM-like"/>
</dbReference>
<evidence type="ECO:0000256" key="2">
    <source>
        <dbReference type="ARBA" id="ARBA00004496"/>
    </source>
</evidence>
<dbReference type="OrthoDB" id="3268246at2759"/>
<dbReference type="PROSITE" id="PS50166">
    <property type="entry name" value="IMPORTIN_B_NT"/>
    <property type="match status" value="1"/>
</dbReference>
<dbReference type="GO" id="GO:0031267">
    <property type="term" value="F:small GTPase binding"/>
    <property type="evidence" value="ECO:0007669"/>
    <property type="project" value="InterPro"/>
</dbReference>
<dbReference type="GO" id="GO:0005635">
    <property type="term" value="C:nuclear envelope"/>
    <property type="evidence" value="ECO:0007669"/>
    <property type="project" value="TreeGrafter"/>
</dbReference>
<evidence type="ECO:0000256" key="7">
    <source>
        <dbReference type="ARBA" id="ARBA00023242"/>
    </source>
</evidence>
<evidence type="ECO:0000256" key="4">
    <source>
        <dbReference type="ARBA" id="ARBA00022448"/>
    </source>
</evidence>
<dbReference type="EMBL" id="JANBPY010001740">
    <property type="protein sequence ID" value="KAJ1958882.1"/>
    <property type="molecule type" value="Genomic_DNA"/>
</dbReference>
<feature type="domain" description="Importin N-terminal" evidence="8">
    <location>
        <begin position="27"/>
        <end position="102"/>
    </location>
</feature>
<evidence type="ECO:0000256" key="3">
    <source>
        <dbReference type="ARBA" id="ARBA00008669"/>
    </source>
</evidence>
<keyword evidence="9" id="KW-0675">Receptor</keyword>
<evidence type="ECO:0000256" key="1">
    <source>
        <dbReference type="ARBA" id="ARBA00004123"/>
    </source>
</evidence>
<dbReference type="Pfam" id="PF03810">
    <property type="entry name" value="IBN_N"/>
    <property type="match status" value="1"/>
</dbReference>
<keyword evidence="5" id="KW-0963">Cytoplasm</keyword>
<protein>
    <submittedName>
        <fullName evidence="9">Importin-alpha export receptor</fullName>
    </submittedName>
</protein>
<keyword evidence="4" id="KW-0813">Transport</keyword>